<gene>
    <name evidence="4" type="ORF">RHS04_00153</name>
</gene>
<dbReference type="Pfam" id="PF11951">
    <property type="entry name" value="Fungal_trans_2"/>
    <property type="match status" value="1"/>
</dbReference>
<dbReference type="AlphaFoldDB" id="A0A8H7HIH0"/>
<name>A0A8H7HIH0_9AGAM</name>
<proteinExistence type="predicted"/>
<sequence length="453" mass="51528">MRFPPDSILGLEREGSISELPSGSGISPQETPPEPTTSTLYNATSSGPVSERDVTSFVDPRTSLVEDYLRLLATQSIFKYTDDPTVILHKLVRHQSRLPYSPFDPVKTFLNSPCFVDYVMEQAIIQSFLKGDVYQNSQHDFWVGHVEGSAKRELTRELVPREMQERRNDWIHVSLMRVMILRTTSALHILQDLAPTFLQVVYSDPTLWSESCNPAYVPLTSVLNSEATELAFFVLIDCTCAMAFGLPQQIEYDTTTYVQPNYSPSHQWAHSTPIYFQGLLAGINACRDKSPAARNWRDIELELVRWESRPGEHTFTESWMMVAWYAVQESWRLALLAYLYMAVCDVASDDPRVESSVKQLLQVIGTVRGQKSSIAHVSFFIQYLIAGICARNEVHRRLVREKLLASHETKLWIMRASDFVPVLENLWHGAAVGGSPIKWSDYMRSRQTVLPVC</sequence>
<dbReference type="InterPro" id="IPR021858">
    <property type="entry name" value="Fun_TF"/>
</dbReference>
<dbReference type="GO" id="GO:0005634">
    <property type="term" value="C:nucleus"/>
    <property type="evidence" value="ECO:0007669"/>
    <property type="project" value="UniProtKB-SubCell"/>
</dbReference>
<evidence type="ECO:0000313" key="4">
    <source>
        <dbReference type="EMBL" id="KAF8686520.1"/>
    </source>
</evidence>
<evidence type="ECO:0000256" key="1">
    <source>
        <dbReference type="ARBA" id="ARBA00004123"/>
    </source>
</evidence>
<protein>
    <submittedName>
        <fullName evidence="4">Uncharacterized protein</fullName>
    </submittedName>
</protein>
<dbReference type="Proteomes" id="UP000650582">
    <property type="component" value="Unassembled WGS sequence"/>
</dbReference>
<keyword evidence="2" id="KW-0539">Nucleus</keyword>
<dbReference type="PANTHER" id="PTHR37534">
    <property type="entry name" value="TRANSCRIPTIONAL ACTIVATOR PROTEIN UGA3"/>
    <property type="match status" value="1"/>
</dbReference>
<organism evidence="4 5">
    <name type="scientific">Rhizoctonia solani</name>
    <dbReference type="NCBI Taxonomy" id="456999"/>
    <lineage>
        <taxon>Eukaryota</taxon>
        <taxon>Fungi</taxon>
        <taxon>Dikarya</taxon>
        <taxon>Basidiomycota</taxon>
        <taxon>Agaricomycotina</taxon>
        <taxon>Agaricomycetes</taxon>
        <taxon>Cantharellales</taxon>
        <taxon>Ceratobasidiaceae</taxon>
        <taxon>Rhizoctonia</taxon>
    </lineage>
</organism>
<dbReference type="PANTHER" id="PTHR37534:SF46">
    <property type="entry name" value="ZN(II)2CYS6 TRANSCRIPTION FACTOR (EUROFUNG)"/>
    <property type="match status" value="1"/>
</dbReference>
<reference evidence="4" key="1">
    <citation type="submission" date="2020-09" db="EMBL/GenBank/DDBJ databases">
        <title>Comparative genome analyses of four rice-infecting Rhizoctonia solani isolates reveal extensive enrichment of homogalacturonan modification genes.</title>
        <authorList>
            <person name="Lee D.-Y."/>
            <person name="Jeon J."/>
            <person name="Kim K.-T."/>
            <person name="Cheong K."/>
            <person name="Song H."/>
            <person name="Choi G."/>
            <person name="Ko J."/>
            <person name="Opiyo S.O."/>
            <person name="Zuo S."/>
            <person name="Madhav S."/>
            <person name="Lee Y.-H."/>
            <person name="Wang G.-L."/>
        </authorList>
    </citation>
    <scope>NUCLEOTIDE SEQUENCE</scope>
    <source>
        <strain evidence="4">AG1-IA YN-7</strain>
    </source>
</reference>
<comment type="subcellular location">
    <subcellularLocation>
        <location evidence="1">Nucleus</location>
    </subcellularLocation>
</comment>
<feature type="region of interest" description="Disordered" evidence="3">
    <location>
        <begin position="1"/>
        <end position="56"/>
    </location>
</feature>
<evidence type="ECO:0000313" key="5">
    <source>
        <dbReference type="Proteomes" id="UP000650582"/>
    </source>
</evidence>
<evidence type="ECO:0000256" key="2">
    <source>
        <dbReference type="ARBA" id="ARBA00023242"/>
    </source>
</evidence>
<evidence type="ECO:0000256" key="3">
    <source>
        <dbReference type="SAM" id="MobiDB-lite"/>
    </source>
</evidence>
<accession>A0A8H7HIH0</accession>
<dbReference type="EMBL" id="JACYCC010000010">
    <property type="protein sequence ID" value="KAF8686520.1"/>
    <property type="molecule type" value="Genomic_DNA"/>
</dbReference>
<comment type="caution">
    <text evidence="4">The sequence shown here is derived from an EMBL/GenBank/DDBJ whole genome shotgun (WGS) entry which is preliminary data.</text>
</comment>